<dbReference type="OrthoDB" id="5857046at2759"/>
<organism evidence="2 3">
    <name type="scientific">Ancylostoma duodenale</name>
    <dbReference type="NCBI Taxonomy" id="51022"/>
    <lineage>
        <taxon>Eukaryota</taxon>
        <taxon>Metazoa</taxon>
        <taxon>Ecdysozoa</taxon>
        <taxon>Nematoda</taxon>
        <taxon>Chromadorea</taxon>
        <taxon>Rhabditida</taxon>
        <taxon>Rhabditina</taxon>
        <taxon>Rhabditomorpha</taxon>
        <taxon>Strongyloidea</taxon>
        <taxon>Ancylostomatidae</taxon>
        <taxon>Ancylostomatinae</taxon>
        <taxon>Ancylostoma</taxon>
    </lineage>
</organism>
<dbReference type="PANTHER" id="PTHR21534:SF0">
    <property type="entry name" value="KATANIN-INTERACTING PROTEIN"/>
    <property type="match status" value="1"/>
</dbReference>
<keyword evidence="3" id="KW-1185">Reference proteome</keyword>
<sequence length="207" mass="23116">MGNVESISVESFTCTDKGKMWRAELQLDRPIVIEITFTDVIRIAMLRFWVRIASLGEQSVRPLGRVLVFQNYSESRVHAQMGVRSLRAELDDVTIFAGEVDCAFADHESEPMGETILFTTDENILEAIAENDVCLITDIVRSPSNLDIAVTLYPPFVELALGLTPQRPVTRETSTSIQEKERPISAAPPDIEDDDCPGKVKSGFREE</sequence>
<evidence type="ECO:0000313" key="2">
    <source>
        <dbReference type="EMBL" id="KIH56797.1"/>
    </source>
</evidence>
<dbReference type="Proteomes" id="UP000054047">
    <property type="component" value="Unassembled WGS sequence"/>
</dbReference>
<gene>
    <name evidence="2" type="ORF">ANCDUO_13019</name>
</gene>
<name>A0A0C2D426_9BILA</name>
<dbReference type="PANTHER" id="PTHR21534">
    <property type="entry name" value="KATANIN-INTERACTING PROTEIN"/>
    <property type="match status" value="1"/>
</dbReference>
<feature type="region of interest" description="Disordered" evidence="1">
    <location>
        <begin position="168"/>
        <end position="207"/>
    </location>
</feature>
<dbReference type="EMBL" id="KN735251">
    <property type="protein sequence ID" value="KIH56797.1"/>
    <property type="molecule type" value="Genomic_DNA"/>
</dbReference>
<proteinExistence type="predicted"/>
<dbReference type="InterPro" id="IPR026704">
    <property type="entry name" value="KATNIP"/>
</dbReference>
<reference evidence="2 3" key="1">
    <citation type="submission" date="2013-12" db="EMBL/GenBank/DDBJ databases">
        <title>Draft genome of the parsitic nematode Ancylostoma duodenale.</title>
        <authorList>
            <person name="Mitreva M."/>
        </authorList>
    </citation>
    <scope>NUCLEOTIDE SEQUENCE [LARGE SCALE GENOMIC DNA]</scope>
    <source>
        <strain evidence="2 3">Zhejiang</strain>
    </source>
</reference>
<evidence type="ECO:0000256" key="1">
    <source>
        <dbReference type="SAM" id="MobiDB-lite"/>
    </source>
</evidence>
<protein>
    <submittedName>
        <fullName evidence="2">Uncharacterized protein</fullName>
    </submittedName>
</protein>
<accession>A0A0C2D426</accession>
<evidence type="ECO:0000313" key="3">
    <source>
        <dbReference type="Proteomes" id="UP000054047"/>
    </source>
</evidence>
<dbReference type="AlphaFoldDB" id="A0A0C2D426"/>